<evidence type="ECO:0000256" key="3">
    <source>
        <dbReference type="ARBA" id="ARBA00023163"/>
    </source>
</evidence>
<protein>
    <submittedName>
        <fullName evidence="7">AraC-like DNA-binding protein</fullName>
    </submittedName>
</protein>
<dbReference type="AlphaFoldDB" id="A0A2M9C6Z4"/>
<accession>A0A2M9C6Z4</accession>
<dbReference type="InterPro" id="IPR009057">
    <property type="entry name" value="Homeodomain-like_sf"/>
</dbReference>
<dbReference type="PANTHER" id="PTHR43280">
    <property type="entry name" value="ARAC-FAMILY TRANSCRIPTIONAL REGULATOR"/>
    <property type="match status" value="1"/>
</dbReference>
<keyword evidence="4" id="KW-0812">Transmembrane</keyword>
<keyword evidence="5" id="KW-0732">Signal</keyword>
<keyword evidence="4" id="KW-0472">Membrane</keyword>
<dbReference type="RefSeq" id="WP_228424191.1">
    <property type="nucleotide sequence ID" value="NZ_PGFD01000001.1"/>
</dbReference>
<dbReference type="Pfam" id="PF12833">
    <property type="entry name" value="HTH_18"/>
    <property type="match status" value="1"/>
</dbReference>
<proteinExistence type="predicted"/>
<sequence length="250" mass="28302">MLLRIAFLLGLTVFLCSFQVQAQNLGSSPYLLAHEKNSLVVPLTFFITGDSNNAPKITAKVVSLCSMGLLFVVLLLAYRVKEKGSSIIIKYISHLFQKQSDDKNVSLQDSQTTDLSSNPMRTIHSISAETYNAIIKKINKFEKSEKFLRKDINLTWLSNHLNTNTKYLSEVIKNHTGKNFNGYINGLRIRYIINKLTEIPVYRGYKISYLAEECGFASPQVFAIAFKKEMGMTPSHFIDQLKNEVHDAIP</sequence>
<dbReference type="GO" id="GO:0043565">
    <property type="term" value="F:sequence-specific DNA binding"/>
    <property type="evidence" value="ECO:0007669"/>
    <property type="project" value="InterPro"/>
</dbReference>
<evidence type="ECO:0000256" key="4">
    <source>
        <dbReference type="SAM" id="Phobius"/>
    </source>
</evidence>
<dbReference type="Proteomes" id="UP000228740">
    <property type="component" value="Unassembled WGS sequence"/>
</dbReference>
<evidence type="ECO:0000256" key="1">
    <source>
        <dbReference type="ARBA" id="ARBA00023015"/>
    </source>
</evidence>
<evidence type="ECO:0000256" key="5">
    <source>
        <dbReference type="SAM" id="SignalP"/>
    </source>
</evidence>
<dbReference type="SMART" id="SM00342">
    <property type="entry name" value="HTH_ARAC"/>
    <property type="match status" value="1"/>
</dbReference>
<dbReference type="EMBL" id="PGFD01000001">
    <property type="protein sequence ID" value="PJJ66593.1"/>
    <property type="molecule type" value="Genomic_DNA"/>
</dbReference>
<name>A0A2M9C6Z4_9FLAO</name>
<dbReference type="PANTHER" id="PTHR43280:SF2">
    <property type="entry name" value="HTH-TYPE TRANSCRIPTIONAL REGULATOR EXSA"/>
    <property type="match status" value="1"/>
</dbReference>
<evidence type="ECO:0000313" key="7">
    <source>
        <dbReference type="EMBL" id="PJJ66593.1"/>
    </source>
</evidence>
<evidence type="ECO:0000256" key="2">
    <source>
        <dbReference type="ARBA" id="ARBA00023125"/>
    </source>
</evidence>
<evidence type="ECO:0000259" key="6">
    <source>
        <dbReference type="PROSITE" id="PS01124"/>
    </source>
</evidence>
<dbReference type="Gene3D" id="1.10.10.60">
    <property type="entry name" value="Homeodomain-like"/>
    <property type="match status" value="2"/>
</dbReference>
<feature type="transmembrane region" description="Helical" evidence="4">
    <location>
        <begin position="61"/>
        <end position="80"/>
    </location>
</feature>
<keyword evidence="4" id="KW-1133">Transmembrane helix</keyword>
<evidence type="ECO:0000313" key="8">
    <source>
        <dbReference type="Proteomes" id="UP000228740"/>
    </source>
</evidence>
<feature type="chain" id="PRO_5014838372" evidence="5">
    <location>
        <begin position="23"/>
        <end position="250"/>
    </location>
</feature>
<organism evidence="7 8">
    <name type="scientific">Chryseobacterium geocarposphaerae</name>
    <dbReference type="NCBI Taxonomy" id="1416776"/>
    <lineage>
        <taxon>Bacteria</taxon>
        <taxon>Pseudomonadati</taxon>
        <taxon>Bacteroidota</taxon>
        <taxon>Flavobacteriia</taxon>
        <taxon>Flavobacteriales</taxon>
        <taxon>Weeksellaceae</taxon>
        <taxon>Chryseobacterium group</taxon>
        <taxon>Chryseobacterium</taxon>
    </lineage>
</organism>
<feature type="domain" description="HTH araC/xylS-type" evidence="6">
    <location>
        <begin position="132"/>
        <end position="240"/>
    </location>
</feature>
<keyword evidence="2 7" id="KW-0238">DNA-binding</keyword>
<dbReference type="InterPro" id="IPR018060">
    <property type="entry name" value="HTH_AraC"/>
</dbReference>
<feature type="signal peptide" evidence="5">
    <location>
        <begin position="1"/>
        <end position="22"/>
    </location>
</feature>
<keyword evidence="8" id="KW-1185">Reference proteome</keyword>
<keyword evidence="3" id="KW-0804">Transcription</keyword>
<dbReference type="GO" id="GO:0003700">
    <property type="term" value="F:DNA-binding transcription factor activity"/>
    <property type="evidence" value="ECO:0007669"/>
    <property type="project" value="InterPro"/>
</dbReference>
<reference evidence="7 8" key="1">
    <citation type="submission" date="2017-11" db="EMBL/GenBank/DDBJ databases">
        <title>Genomic Encyclopedia of Archaeal and Bacterial Type Strains, Phase II (KMG-II): From Individual Species to Whole Genera.</title>
        <authorList>
            <person name="Goeker M."/>
        </authorList>
    </citation>
    <scope>NUCLEOTIDE SEQUENCE [LARGE SCALE GENOMIC DNA]</scope>
    <source>
        <strain evidence="7 8">DSM 27617</strain>
    </source>
</reference>
<dbReference type="SUPFAM" id="SSF46689">
    <property type="entry name" value="Homeodomain-like"/>
    <property type="match status" value="1"/>
</dbReference>
<dbReference type="PROSITE" id="PS01124">
    <property type="entry name" value="HTH_ARAC_FAMILY_2"/>
    <property type="match status" value="1"/>
</dbReference>
<comment type="caution">
    <text evidence="7">The sequence shown here is derived from an EMBL/GenBank/DDBJ whole genome shotgun (WGS) entry which is preliminary data.</text>
</comment>
<gene>
    <name evidence="7" type="ORF">CLV73_0582</name>
</gene>
<keyword evidence="1" id="KW-0805">Transcription regulation</keyword>